<dbReference type="PROSITE" id="PS51032">
    <property type="entry name" value="AP2_ERF"/>
    <property type="match status" value="1"/>
</dbReference>
<evidence type="ECO:0000256" key="2">
    <source>
        <dbReference type="ARBA" id="ARBA00023125"/>
    </source>
</evidence>
<organism evidence="6 7">
    <name type="scientific">Paenibacillus oleatilyticus</name>
    <dbReference type="NCBI Taxonomy" id="2594886"/>
    <lineage>
        <taxon>Bacteria</taxon>
        <taxon>Bacillati</taxon>
        <taxon>Bacillota</taxon>
        <taxon>Bacilli</taxon>
        <taxon>Bacillales</taxon>
        <taxon>Paenibacillaceae</taxon>
        <taxon>Paenibacillus</taxon>
    </lineage>
</organism>
<dbReference type="InterPro" id="IPR036955">
    <property type="entry name" value="AP2/ERF_dom_sf"/>
</dbReference>
<dbReference type="SUPFAM" id="SSF54171">
    <property type="entry name" value="DNA-binding domain"/>
    <property type="match status" value="1"/>
</dbReference>
<evidence type="ECO:0000256" key="3">
    <source>
        <dbReference type="ARBA" id="ARBA00023163"/>
    </source>
</evidence>
<keyword evidence="7" id="KW-1185">Reference proteome</keyword>
<proteinExistence type="predicted"/>
<comment type="caution">
    <text evidence="6">The sequence shown here is derived from an EMBL/GenBank/DDBJ whole genome shotgun (WGS) entry which is preliminary data.</text>
</comment>
<dbReference type="InterPro" id="IPR001471">
    <property type="entry name" value="AP2/ERF_dom"/>
</dbReference>
<dbReference type="Gene3D" id="3.30.730.10">
    <property type="entry name" value="AP2/ERF domain"/>
    <property type="match status" value="1"/>
</dbReference>
<feature type="region of interest" description="Disordered" evidence="4">
    <location>
        <begin position="148"/>
        <end position="167"/>
    </location>
</feature>
<evidence type="ECO:0000256" key="1">
    <source>
        <dbReference type="ARBA" id="ARBA00023015"/>
    </source>
</evidence>
<dbReference type="Proteomes" id="UP001575622">
    <property type="component" value="Unassembled WGS sequence"/>
</dbReference>
<evidence type="ECO:0000313" key="6">
    <source>
        <dbReference type="EMBL" id="MFB0845749.1"/>
    </source>
</evidence>
<reference evidence="6 7" key="1">
    <citation type="submission" date="2024-09" db="EMBL/GenBank/DDBJ databases">
        <authorList>
            <person name="Makale K.P.P."/>
            <person name="Makhzoum A."/>
            <person name="Rantong G."/>
            <person name="Rahube T.O."/>
        </authorList>
    </citation>
    <scope>NUCLEOTIDE SEQUENCE [LARGE SCALE GENOMIC DNA]</scope>
    <source>
        <strain evidence="6 7">KM_D13</strain>
    </source>
</reference>
<sequence>MKVVDLTGMTFGRLTVIERGKNSKTGQAYWWCFCECGEVKQFRGTHLTSGRSTSCGCYSVDRAIKHRMSGTPEYRAYYNMIKRCEYINDHRYMDYGGRGIRVCPEWRESFEQFLADMGPRPTRNHSIDRIDVNGHYEPKNCRWAVKETQEHNKRPRKDSPVGVRGVRHDGQSGKYIAQIYVNGKTRRIGTFITLEEASAARKEAEARFWGVNND</sequence>
<evidence type="ECO:0000256" key="4">
    <source>
        <dbReference type="SAM" id="MobiDB-lite"/>
    </source>
</evidence>
<keyword evidence="3" id="KW-0804">Transcription</keyword>
<dbReference type="RefSeq" id="WP_373955798.1">
    <property type="nucleotide sequence ID" value="NZ_JBHDLN010000016.1"/>
</dbReference>
<evidence type="ECO:0000313" key="7">
    <source>
        <dbReference type="Proteomes" id="UP001575622"/>
    </source>
</evidence>
<gene>
    <name evidence="6" type="ORF">ACEU3E_26535</name>
</gene>
<accession>A0ABV4V6N4</accession>
<keyword evidence="2" id="KW-0238">DNA-binding</keyword>
<evidence type="ECO:0000259" key="5">
    <source>
        <dbReference type="PROSITE" id="PS51032"/>
    </source>
</evidence>
<protein>
    <submittedName>
        <fullName evidence="6">AP2 domain-containing protein</fullName>
    </submittedName>
</protein>
<name>A0ABV4V6N4_9BACL</name>
<dbReference type="InterPro" id="IPR016177">
    <property type="entry name" value="DNA-bd_dom_sf"/>
</dbReference>
<dbReference type="EMBL" id="JBHDLN010000016">
    <property type="protein sequence ID" value="MFB0845749.1"/>
    <property type="molecule type" value="Genomic_DNA"/>
</dbReference>
<feature type="domain" description="AP2/ERF" evidence="5">
    <location>
        <begin position="162"/>
        <end position="214"/>
    </location>
</feature>
<keyword evidence="1" id="KW-0805">Transcription regulation</keyword>